<comment type="caution">
    <text evidence="1">The sequence shown here is derived from an EMBL/GenBank/DDBJ whole genome shotgun (WGS) entry which is preliminary data.</text>
</comment>
<reference evidence="1" key="1">
    <citation type="submission" date="2021-03" db="EMBL/GenBank/DDBJ databases">
        <authorList>
            <consortium name="DOE Joint Genome Institute"/>
            <person name="Ahrendt S."/>
            <person name="Looney B.P."/>
            <person name="Miyauchi S."/>
            <person name="Morin E."/>
            <person name="Drula E."/>
            <person name="Courty P.E."/>
            <person name="Chicoki N."/>
            <person name="Fauchery L."/>
            <person name="Kohler A."/>
            <person name="Kuo A."/>
            <person name="Labutti K."/>
            <person name="Pangilinan J."/>
            <person name="Lipzen A."/>
            <person name="Riley R."/>
            <person name="Andreopoulos W."/>
            <person name="He G."/>
            <person name="Johnson J."/>
            <person name="Barry K.W."/>
            <person name="Grigoriev I.V."/>
            <person name="Nagy L."/>
            <person name="Hibbett D."/>
            <person name="Henrissat B."/>
            <person name="Matheny P.B."/>
            <person name="Labbe J."/>
            <person name="Martin F."/>
        </authorList>
    </citation>
    <scope>NUCLEOTIDE SEQUENCE</scope>
    <source>
        <strain evidence="1">HHB10654</strain>
    </source>
</reference>
<dbReference type="EMBL" id="MU277191">
    <property type="protein sequence ID" value="KAI0066994.1"/>
    <property type="molecule type" value="Genomic_DNA"/>
</dbReference>
<accession>A0ACB8TEX4</accession>
<reference evidence="1" key="2">
    <citation type="journal article" date="2022" name="New Phytol.">
        <title>Evolutionary transition to the ectomycorrhizal habit in the genomes of a hyperdiverse lineage of mushroom-forming fungi.</title>
        <authorList>
            <person name="Looney B."/>
            <person name="Miyauchi S."/>
            <person name="Morin E."/>
            <person name="Drula E."/>
            <person name="Courty P.E."/>
            <person name="Kohler A."/>
            <person name="Kuo A."/>
            <person name="LaButti K."/>
            <person name="Pangilinan J."/>
            <person name="Lipzen A."/>
            <person name="Riley R."/>
            <person name="Andreopoulos W."/>
            <person name="He G."/>
            <person name="Johnson J."/>
            <person name="Nolan M."/>
            <person name="Tritt A."/>
            <person name="Barry K.W."/>
            <person name="Grigoriev I.V."/>
            <person name="Nagy L.G."/>
            <person name="Hibbett D."/>
            <person name="Henrissat B."/>
            <person name="Matheny P.B."/>
            <person name="Labbe J."/>
            <person name="Martin F.M."/>
        </authorList>
    </citation>
    <scope>NUCLEOTIDE SEQUENCE</scope>
    <source>
        <strain evidence="1">HHB10654</strain>
    </source>
</reference>
<proteinExistence type="predicted"/>
<evidence type="ECO:0000313" key="2">
    <source>
        <dbReference type="Proteomes" id="UP000814140"/>
    </source>
</evidence>
<dbReference type="Proteomes" id="UP000814140">
    <property type="component" value="Unassembled WGS sequence"/>
</dbReference>
<protein>
    <submittedName>
        <fullName evidence="1">Uncharacterized protein</fullName>
    </submittedName>
</protein>
<keyword evidence="2" id="KW-1185">Reference proteome</keyword>
<name>A0ACB8TEX4_9AGAM</name>
<sequence length="223" mass="24040">MSSRQTERSSTTTESRKQKRRKPVACAECRRLKLRCNHGIPCSSCVKKGCAALCPNEVQLSTGRENRNTPSNTDMERLNDRIGALSSRVRLLEDALAEAYSLLGCAPHPLLADEHTQVARPLERDATNGMPALPTAAAPWAGAAIAPWDLKGDHVFSAMSDATPASHWYLSAKDELRDSAPGSPFRDASLEPPKSVLSQSSVKSRLNVSYAAGALSSVAEDKL</sequence>
<organism evidence="1 2">
    <name type="scientific">Artomyces pyxidatus</name>
    <dbReference type="NCBI Taxonomy" id="48021"/>
    <lineage>
        <taxon>Eukaryota</taxon>
        <taxon>Fungi</taxon>
        <taxon>Dikarya</taxon>
        <taxon>Basidiomycota</taxon>
        <taxon>Agaricomycotina</taxon>
        <taxon>Agaricomycetes</taxon>
        <taxon>Russulales</taxon>
        <taxon>Auriscalpiaceae</taxon>
        <taxon>Artomyces</taxon>
    </lineage>
</organism>
<evidence type="ECO:0000313" key="1">
    <source>
        <dbReference type="EMBL" id="KAI0066994.1"/>
    </source>
</evidence>
<gene>
    <name evidence="1" type="ORF">BV25DRAFT_1912336</name>
</gene>